<comment type="caution">
    <text evidence="2">The sequence shown here is derived from an EMBL/GenBank/DDBJ whole genome shotgun (WGS) entry which is preliminary data.</text>
</comment>
<feature type="transmembrane region" description="Helical" evidence="1">
    <location>
        <begin position="28"/>
        <end position="51"/>
    </location>
</feature>
<evidence type="ECO:0000313" key="2">
    <source>
        <dbReference type="EMBL" id="KAG8467695.1"/>
    </source>
</evidence>
<dbReference type="EMBL" id="JAGTXO010000005">
    <property type="protein sequence ID" value="KAG8467695.1"/>
    <property type="molecule type" value="Genomic_DNA"/>
</dbReference>
<evidence type="ECO:0000313" key="3">
    <source>
        <dbReference type="Proteomes" id="UP000751190"/>
    </source>
</evidence>
<keyword evidence="3" id="KW-1185">Reference proteome</keyword>
<protein>
    <submittedName>
        <fullName evidence="2">Uncharacterized protein</fullName>
    </submittedName>
</protein>
<sequence>MTASLLSADPDEADVRMLDDINLPWRHFLRGFMVGCGVVSVPMVALIWIVVSNGVLYRLYPLPVSE</sequence>
<organism evidence="2 3">
    <name type="scientific">Diacronema lutheri</name>
    <name type="common">Unicellular marine alga</name>
    <name type="synonym">Monochrysis lutheri</name>
    <dbReference type="NCBI Taxonomy" id="2081491"/>
    <lineage>
        <taxon>Eukaryota</taxon>
        <taxon>Haptista</taxon>
        <taxon>Haptophyta</taxon>
        <taxon>Pavlovophyceae</taxon>
        <taxon>Pavlovales</taxon>
        <taxon>Pavlovaceae</taxon>
        <taxon>Diacronema</taxon>
    </lineage>
</organism>
<proteinExistence type="predicted"/>
<keyword evidence="1" id="KW-0812">Transmembrane</keyword>
<reference evidence="2" key="1">
    <citation type="submission" date="2021-05" db="EMBL/GenBank/DDBJ databases">
        <title>The genome of the haptophyte Pavlova lutheri (Diacronema luteri, Pavlovales) - a model for lipid biosynthesis in eukaryotic algae.</title>
        <authorList>
            <person name="Hulatt C.J."/>
            <person name="Posewitz M.C."/>
        </authorList>
    </citation>
    <scope>NUCLEOTIDE SEQUENCE</scope>
    <source>
        <strain evidence="2">NIVA-4/92</strain>
    </source>
</reference>
<gene>
    <name evidence="2" type="ORF">KFE25_006747</name>
</gene>
<name>A0A8J5XYA7_DIALT</name>
<dbReference type="AlphaFoldDB" id="A0A8J5XYA7"/>
<keyword evidence="1" id="KW-0472">Membrane</keyword>
<keyword evidence="1" id="KW-1133">Transmembrane helix</keyword>
<dbReference type="Proteomes" id="UP000751190">
    <property type="component" value="Unassembled WGS sequence"/>
</dbReference>
<evidence type="ECO:0000256" key="1">
    <source>
        <dbReference type="SAM" id="Phobius"/>
    </source>
</evidence>
<accession>A0A8J5XYA7</accession>